<organism evidence="7 8">
    <name type="scientific">Virgisporangium aurantiacum</name>
    <dbReference type="NCBI Taxonomy" id="175570"/>
    <lineage>
        <taxon>Bacteria</taxon>
        <taxon>Bacillati</taxon>
        <taxon>Actinomycetota</taxon>
        <taxon>Actinomycetes</taxon>
        <taxon>Micromonosporales</taxon>
        <taxon>Micromonosporaceae</taxon>
        <taxon>Virgisporangium</taxon>
    </lineage>
</organism>
<dbReference type="CDD" id="cd02440">
    <property type="entry name" value="AdoMet_MTases"/>
    <property type="match status" value="1"/>
</dbReference>
<keyword evidence="2" id="KW-0808">Transferase</keyword>
<feature type="active site" description="Proton acceptor" evidence="4">
    <location>
        <position position="249"/>
    </location>
</feature>
<dbReference type="InterPro" id="IPR036388">
    <property type="entry name" value="WH-like_DNA-bd_sf"/>
</dbReference>
<dbReference type="GO" id="GO:0046983">
    <property type="term" value="F:protein dimerization activity"/>
    <property type="evidence" value="ECO:0007669"/>
    <property type="project" value="InterPro"/>
</dbReference>
<feature type="domain" description="O-methyltransferase C-terminal" evidence="5">
    <location>
        <begin position="113"/>
        <end position="320"/>
    </location>
</feature>
<dbReference type="PIRSF" id="PIRSF005739">
    <property type="entry name" value="O-mtase"/>
    <property type="match status" value="1"/>
</dbReference>
<sequence>MTVTDPTLSDGIRIARINGAYRQAKVLHCAVELGLFELLATRPADEDEIVERLGLRPRLARSLLFALVALELLERDGRRYRNSPAVTEFLCPAGEVNLGPAVRVASRRHYRAWADLSDAVRENTGAETVDEGHNAFADLYRNLDDARGFLAHMDSFNGFIGPALVDCLPWRRYRSFVDLGGGRGNIAAQLVRAWPHLAGGVFELPAIRPLFDEYMTQLGVADRVTFHGGDFFVDPVPPADVLLFGHVLHDWSAERCRVLLERAAEALPSGGAVVVYDQMLDEAEPDLHSALASLNVALMTSFGSEYTVEECRGWLEKAGLRVTGGRRLHTVGSDYLLVAEKP</sequence>
<keyword evidence="1" id="KW-0489">Methyltransferase</keyword>
<dbReference type="Gene3D" id="3.40.50.150">
    <property type="entry name" value="Vaccinia Virus protein VP39"/>
    <property type="match status" value="1"/>
</dbReference>
<accession>A0A8J3ZCM5</accession>
<dbReference type="InterPro" id="IPR016461">
    <property type="entry name" value="COMT-like"/>
</dbReference>
<dbReference type="Proteomes" id="UP000612585">
    <property type="component" value="Unassembled WGS sequence"/>
</dbReference>
<dbReference type="InterPro" id="IPR036390">
    <property type="entry name" value="WH_DNA-bd_sf"/>
</dbReference>
<dbReference type="Gene3D" id="1.10.10.10">
    <property type="entry name" value="Winged helix-like DNA-binding domain superfamily/Winged helix DNA-binding domain"/>
    <property type="match status" value="1"/>
</dbReference>
<dbReference type="Pfam" id="PF00891">
    <property type="entry name" value="Methyltransf_2"/>
    <property type="match status" value="1"/>
</dbReference>
<proteinExistence type="predicted"/>
<dbReference type="PANTHER" id="PTHR43712:SF2">
    <property type="entry name" value="O-METHYLTRANSFERASE CICE"/>
    <property type="match status" value="1"/>
</dbReference>
<keyword evidence="8" id="KW-1185">Reference proteome</keyword>
<gene>
    <name evidence="7" type="ORF">Vau01_078940</name>
</gene>
<dbReference type="GO" id="GO:0008171">
    <property type="term" value="F:O-methyltransferase activity"/>
    <property type="evidence" value="ECO:0007669"/>
    <property type="project" value="InterPro"/>
</dbReference>
<evidence type="ECO:0000259" key="6">
    <source>
        <dbReference type="Pfam" id="PF08100"/>
    </source>
</evidence>
<name>A0A8J3ZCM5_9ACTN</name>
<dbReference type="PANTHER" id="PTHR43712">
    <property type="entry name" value="PUTATIVE (AFU_ORTHOLOGUE AFUA_4G14580)-RELATED"/>
    <property type="match status" value="1"/>
</dbReference>
<dbReference type="InterPro" id="IPR029063">
    <property type="entry name" value="SAM-dependent_MTases_sf"/>
</dbReference>
<dbReference type="InterPro" id="IPR012967">
    <property type="entry name" value="COMT_dimerisation"/>
</dbReference>
<dbReference type="Pfam" id="PF08100">
    <property type="entry name" value="Dimerisation"/>
    <property type="match status" value="1"/>
</dbReference>
<dbReference type="AlphaFoldDB" id="A0A8J3ZCM5"/>
<evidence type="ECO:0000256" key="3">
    <source>
        <dbReference type="ARBA" id="ARBA00022691"/>
    </source>
</evidence>
<evidence type="ECO:0000313" key="7">
    <source>
        <dbReference type="EMBL" id="GIJ60378.1"/>
    </source>
</evidence>
<comment type="caution">
    <text evidence="7">The sequence shown here is derived from an EMBL/GenBank/DDBJ whole genome shotgun (WGS) entry which is preliminary data.</text>
</comment>
<dbReference type="PROSITE" id="PS51683">
    <property type="entry name" value="SAM_OMT_II"/>
    <property type="match status" value="1"/>
</dbReference>
<evidence type="ECO:0000259" key="5">
    <source>
        <dbReference type="Pfam" id="PF00891"/>
    </source>
</evidence>
<dbReference type="EMBL" id="BOPG01000053">
    <property type="protein sequence ID" value="GIJ60378.1"/>
    <property type="molecule type" value="Genomic_DNA"/>
</dbReference>
<feature type="domain" description="O-methyltransferase dimerisation" evidence="6">
    <location>
        <begin position="20"/>
        <end position="85"/>
    </location>
</feature>
<dbReference type="SUPFAM" id="SSF53335">
    <property type="entry name" value="S-adenosyl-L-methionine-dependent methyltransferases"/>
    <property type="match status" value="1"/>
</dbReference>
<keyword evidence="3" id="KW-0949">S-adenosyl-L-methionine</keyword>
<dbReference type="InterPro" id="IPR001077">
    <property type="entry name" value="COMT_C"/>
</dbReference>
<evidence type="ECO:0000256" key="4">
    <source>
        <dbReference type="PIRSR" id="PIRSR005739-1"/>
    </source>
</evidence>
<evidence type="ECO:0000256" key="2">
    <source>
        <dbReference type="ARBA" id="ARBA00022679"/>
    </source>
</evidence>
<evidence type="ECO:0000256" key="1">
    <source>
        <dbReference type="ARBA" id="ARBA00022603"/>
    </source>
</evidence>
<dbReference type="GO" id="GO:0032259">
    <property type="term" value="P:methylation"/>
    <property type="evidence" value="ECO:0007669"/>
    <property type="project" value="UniProtKB-KW"/>
</dbReference>
<dbReference type="SUPFAM" id="SSF46785">
    <property type="entry name" value="Winged helix' DNA-binding domain"/>
    <property type="match status" value="1"/>
</dbReference>
<dbReference type="RefSeq" id="WP_204004583.1">
    <property type="nucleotide sequence ID" value="NZ_BOPG01000053.1"/>
</dbReference>
<protein>
    <submittedName>
        <fullName evidence="7">O-methyltransferase</fullName>
    </submittedName>
</protein>
<evidence type="ECO:0000313" key="8">
    <source>
        <dbReference type="Proteomes" id="UP000612585"/>
    </source>
</evidence>
<reference evidence="7" key="1">
    <citation type="submission" date="2021-01" db="EMBL/GenBank/DDBJ databases">
        <title>Whole genome shotgun sequence of Virgisporangium aurantiacum NBRC 16421.</title>
        <authorList>
            <person name="Komaki H."/>
            <person name="Tamura T."/>
        </authorList>
    </citation>
    <scope>NUCLEOTIDE SEQUENCE</scope>
    <source>
        <strain evidence="7">NBRC 16421</strain>
    </source>
</reference>